<sequence length="141" mass="16488">MCKLVAYFRANTVRAIKNFEIIYYKDIIYYGILYSINLNVLNTIKDFISFIATKVSILENVGAFCRIWIEDSNHKRIAGDGKGHYRVCDTVSYNHIEFSDQEYYIVAKVLASFEKQKRRGPFKGEHYCSIHGEVDSWDFDC</sequence>
<gene>
    <name evidence="1" type="ORF">RhiirC2_712962</name>
</gene>
<dbReference type="EMBL" id="LLXL01000778">
    <property type="protein sequence ID" value="PKK68993.1"/>
    <property type="molecule type" value="Genomic_DNA"/>
</dbReference>
<comment type="caution">
    <text evidence="1">The sequence shown here is derived from an EMBL/GenBank/DDBJ whole genome shotgun (WGS) entry which is preliminary data.</text>
</comment>
<dbReference type="AlphaFoldDB" id="A0A2N1N510"/>
<proteinExistence type="predicted"/>
<dbReference type="VEuPathDB" id="FungiDB:RhiirA1_464782"/>
<organism evidence="1 2">
    <name type="scientific">Rhizophagus irregularis</name>
    <dbReference type="NCBI Taxonomy" id="588596"/>
    <lineage>
        <taxon>Eukaryota</taxon>
        <taxon>Fungi</taxon>
        <taxon>Fungi incertae sedis</taxon>
        <taxon>Mucoromycota</taxon>
        <taxon>Glomeromycotina</taxon>
        <taxon>Glomeromycetes</taxon>
        <taxon>Glomerales</taxon>
        <taxon>Glomeraceae</taxon>
        <taxon>Rhizophagus</taxon>
    </lineage>
</organism>
<dbReference type="VEuPathDB" id="FungiDB:RhiirFUN_000813"/>
<name>A0A2N1N510_9GLOM</name>
<protein>
    <submittedName>
        <fullName evidence="1">Uncharacterized protein</fullName>
    </submittedName>
</protein>
<evidence type="ECO:0000313" key="1">
    <source>
        <dbReference type="EMBL" id="PKK68993.1"/>
    </source>
</evidence>
<reference evidence="1 2" key="2">
    <citation type="submission" date="2017-10" db="EMBL/GenBank/DDBJ databases">
        <title>Extensive intraspecific genome diversity in a model arbuscular mycorrhizal fungus.</title>
        <authorList>
            <person name="Chen E.C.H."/>
            <person name="Morin E."/>
            <person name="Baudet D."/>
            <person name="Noel J."/>
            <person name="Ndikumana S."/>
            <person name="Charron P."/>
            <person name="St-Onge C."/>
            <person name="Giorgi J."/>
            <person name="Grigoriev I.V."/>
            <person name="Roux C."/>
            <person name="Martin F.M."/>
            <person name="Corradi N."/>
        </authorList>
    </citation>
    <scope>NUCLEOTIDE SEQUENCE [LARGE SCALE GENOMIC DNA]</scope>
    <source>
        <strain evidence="1 2">C2</strain>
    </source>
</reference>
<dbReference type="Proteomes" id="UP000233469">
    <property type="component" value="Unassembled WGS sequence"/>
</dbReference>
<reference evidence="1 2" key="1">
    <citation type="submission" date="2016-04" db="EMBL/GenBank/DDBJ databases">
        <title>Genome analyses suggest a sexual origin of heterokaryosis in a supposedly ancient asexual fungus.</title>
        <authorList>
            <person name="Ropars J."/>
            <person name="Sedzielewska K."/>
            <person name="Noel J."/>
            <person name="Charron P."/>
            <person name="Farinelli L."/>
            <person name="Marton T."/>
            <person name="Kruger M."/>
            <person name="Pelin A."/>
            <person name="Brachmann A."/>
            <person name="Corradi N."/>
        </authorList>
    </citation>
    <scope>NUCLEOTIDE SEQUENCE [LARGE SCALE GENOMIC DNA]</scope>
    <source>
        <strain evidence="1 2">C2</strain>
    </source>
</reference>
<evidence type="ECO:0000313" key="2">
    <source>
        <dbReference type="Proteomes" id="UP000233469"/>
    </source>
</evidence>
<accession>A0A2N1N510</accession>
<dbReference type="VEuPathDB" id="FungiDB:FUN_020367"/>